<feature type="transmembrane region" description="Helical" evidence="1">
    <location>
        <begin position="120"/>
        <end position="139"/>
    </location>
</feature>
<accession>A0ABY5JRM9</accession>
<keyword evidence="1" id="KW-0472">Membrane</keyword>
<proteinExistence type="predicted"/>
<name>A0ABY5JRM9_9BACI</name>
<dbReference type="EMBL" id="CP101914">
    <property type="protein sequence ID" value="UUI02791.1"/>
    <property type="molecule type" value="Genomic_DNA"/>
</dbReference>
<protein>
    <recommendedName>
        <fullName evidence="4">DUF3592 domain-containing protein</fullName>
    </recommendedName>
</protein>
<keyword evidence="3" id="KW-1185">Reference proteome</keyword>
<sequence length="305" mass="34753">MDLLKRIGAYAIGILIFIICITVVADESKNLYHLFEGKNGEEKEVTAVGKTVSSDLFGSLKYYAVLEDEALLQLTRHSSDQEISLLTKQEFEQLDAGETITKNDSGITDEDQKSQITEHLIVIIVFSIYPLGFLVYNISHIPFFKKWREKGATFFIFIVSGILCLVFLMTYVFMGKSIISVVQSYSGDQIEVEAYISDTAHERNTGRFSRDSYYLHLSFYAEDGDEEIFISKEVSSRIYSQNHFSIPVRYPEGQPYKAHIAGTKFRDFIGSSFIIYSCVLIVTALLIYAAVLRRRKKKTGSFYKK</sequence>
<evidence type="ECO:0000313" key="3">
    <source>
        <dbReference type="Proteomes" id="UP001059773"/>
    </source>
</evidence>
<reference evidence="2" key="1">
    <citation type="submission" date="2022-07" db="EMBL/GenBank/DDBJ databases">
        <title>FELIX.</title>
        <authorList>
            <person name="Wan K.H."/>
            <person name="Park S."/>
            <person name="Lawrence Q."/>
            <person name="Eichenberger J.P."/>
            <person name="Booth B.W."/>
            <person name="Piaggio A.J."/>
            <person name="Chandler J.C."/>
            <person name="Franklin A.B."/>
            <person name="Celniker S.E."/>
        </authorList>
    </citation>
    <scope>NUCLEOTIDE SEQUENCE</scope>
    <source>
        <strain evidence="2">QA-1986 374</strain>
    </source>
</reference>
<evidence type="ECO:0008006" key="4">
    <source>
        <dbReference type="Google" id="ProtNLM"/>
    </source>
</evidence>
<keyword evidence="1" id="KW-0812">Transmembrane</keyword>
<evidence type="ECO:0000313" key="2">
    <source>
        <dbReference type="EMBL" id="UUI02791.1"/>
    </source>
</evidence>
<feature type="transmembrane region" description="Helical" evidence="1">
    <location>
        <begin position="151"/>
        <end position="174"/>
    </location>
</feature>
<keyword evidence="1" id="KW-1133">Transmembrane helix</keyword>
<gene>
    <name evidence="2" type="ORF">NP439_22595</name>
</gene>
<feature type="transmembrane region" description="Helical" evidence="1">
    <location>
        <begin position="7"/>
        <end position="25"/>
    </location>
</feature>
<dbReference type="RefSeq" id="WP_256707988.1">
    <property type="nucleotide sequence ID" value="NZ_CP101914.1"/>
</dbReference>
<feature type="transmembrane region" description="Helical" evidence="1">
    <location>
        <begin position="273"/>
        <end position="292"/>
    </location>
</feature>
<organism evidence="2 3">
    <name type="scientific">Oceanobacillus jeddahense</name>
    <dbReference type="NCBI Taxonomy" id="1462527"/>
    <lineage>
        <taxon>Bacteria</taxon>
        <taxon>Bacillati</taxon>
        <taxon>Bacillota</taxon>
        <taxon>Bacilli</taxon>
        <taxon>Bacillales</taxon>
        <taxon>Bacillaceae</taxon>
        <taxon>Oceanobacillus</taxon>
    </lineage>
</organism>
<dbReference type="Proteomes" id="UP001059773">
    <property type="component" value="Chromosome"/>
</dbReference>
<evidence type="ECO:0000256" key="1">
    <source>
        <dbReference type="SAM" id="Phobius"/>
    </source>
</evidence>